<feature type="region of interest" description="Disordered" evidence="1">
    <location>
        <begin position="1"/>
        <end position="37"/>
    </location>
</feature>
<proteinExistence type="predicted"/>
<feature type="compositionally biased region" description="Basic and acidic residues" evidence="1">
    <location>
        <begin position="14"/>
        <end position="24"/>
    </location>
</feature>
<comment type="caution">
    <text evidence="2">The sequence shown here is derived from an EMBL/GenBank/DDBJ whole genome shotgun (WGS) entry which is preliminary data.</text>
</comment>
<name>A0A834X5E0_9FABA</name>
<evidence type="ECO:0000256" key="1">
    <source>
        <dbReference type="SAM" id="MobiDB-lite"/>
    </source>
</evidence>
<dbReference type="Proteomes" id="UP000634136">
    <property type="component" value="Unassembled WGS sequence"/>
</dbReference>
<evidence type="ECO:0000313" key="2">
    <source>
        <dbReference type="EMBL" id="KAF7837868.1"/>
    </source>
</evidence>
<dbReference type="AlphaFoldDB" id="A0A834X5E0"/>
<organism evidence="2 3">
    <name type="scientific">Senna tora</name>
    <dbReference type="NCBI Taxonomy" id="362788"/>
    <lineage>
        <taxon>Eukaryota</taxon>
        <taxon>Viridiplantae</taxon>
        <taxon>Streptophyta</taxon>
        <taxon>Embryophyta</taxon>
        <taxon>Tracheophyta</taxon>
        <taxon>Spermatophyta</taxon>
        <taxon>Magnoliopsida</taxon>
        <taxon>eudicotyledons</taxon>
        <taxon>Gunneridae</taxon>
        <taxon>Pentapetalae</taxon>
        <taxon>rosids</taxon>
        <taxon>fabids</taxon>
        <taxon>Fabales</taxon>
        <taxon>Fabaceae</taxon>
        <taxon>Caesalpinioideae</taxon>
        <taxon>Cassia clade</taxon>
        <taxon>Senna</taxon>
    </lineage>
</organism>
<sequence length="130" mass="14793">MDKLHKVSLFTSHKPNELRNESTHTKRRNHKKLTSPEKQGVCEEKVLAFRHGMGKGGEHSRGLAWLRETELELNQGVVVVSQLGGFKLHSSGQTDQGFTNYEGDERRGLFAWNHGPPLLRGLAFCDDFFY</sequence>
<protein>
    <submittedName>
        <fullName evidence="2">Uncharacterized protein</fullName>
    </submittedName>
</protein>
<accession>A0A834X5E0</accession>
<evidence type="ECO:0000313" key="3">
    <source>
        <dbReference type="Proteomes" id="UP000634136"/>
    </source>
</evidence>
<keyword evidence="3" id="KW-1185">Reference proteome</keyword>
<reference evidence="2" key="1">
    <citation type="submission" date="2020-09" db="EMBL/GenBank/DDBJ databases">
        <title>Genome-Enabled Discovery of Anthraquinone Biosynthesis in Senna tora.</title>
        <authorList>
            <person name="Kang S.-H."/>
            <person name="Pandey R.P."/>
            <person name="Lee C.-M."/>
            <person name="Sim J.-S."/>
            <person name="Jeong J.-T."/>
            <person name="Choi B.-S."/>
            <person name="Jung M."/>
            <person name="Ginzburg D."/>
            <person name="Zhao K."/>
            <person name="Won S.Y."/>
            <person name="Oh T.-J."/>
            <person name="Yu Y."/>
            <person name="Kim N.-H."/>
            <person name="Lee O.R."/>
            <person name="Lee T.-H."/>
            <person name="Bashyal P."/>
            <person name="Kim T.-S."/>
            <person name="Lee W.-H."/>
            <person name="Kawkins C."/>
            <person name="Kim C.-K."/>
            <person name="Kim J.S."/>
            <person name="Ahn B.O."/>
            <person name="Rhee S.Y."/>
            <person name="Sohng J.K."/>
        </authorList>
    </citation>
    <scope>NUCLEOTIDE SEQUENCE</scope>
    <source>
        <tissue evidence="2">Leaf</tissue>
    </source>
</reference>
<gene>
    <name evidence="2" type="ORF">G2W53_006350</name>
</gene>
<dbReference type="EMBL" id="JAAIUW010000003">
    <property type="protein sequence ID" value="KAF7837868.1"/>
    <property type="molecule type" value="Genomic_DNA"/>
</dbReference>